<reference evidence="2" key="1">
    <citation type="submission" date="2022-09" db="EMBL/GenBank/DDBJ databases">
        <title>Aureispira anguillicida sp. nov., isolated from Leptocephalus of Japanese eel Anguilla japonica.</title>
        <authorList>
            <person name="Yuasa K."/>
            <person name="Mekata T."/>
            <person name="Ikunari K."/>
        </authorList>
    </citation>
    <scope>NUCLEOTIDE SEQUENCE</scope>
    <source>
        <strain evidence="2">EL160426</strain>
    </source>
</reference>
<sequence length="330" mass="35216">MTITKMNAIVCTQYGAPDVLQLQQVEKPIPKDNEVLIKIHAAAVTAADGFMRKGTPFFARFFIGLFKPKNPIPGTGFAGTVESMGKAVKTFSVGDQVFGETTLGFGANAEYVCVDAAGVIAHKPQNISYAAAATICDGPMTSLNFLKELANIQAGQTVLVNGASGSLGTAAVQLAKYFGAEVTGVCSRNNLELVQSLGADHVIDYTTTDFTQQNKHYDIIYDTVGKLSFSSCKKSLTTNGLYLSPVLSFSLLLNVMKTAIFGSKKAKFSATGALPTPALRILLQQVTELIQTEKIKSIIDKSYPLAQTAAAHQYVDKGHKKGNVVVVPEH</sequence>
<dbReference type="CDD" id="cd08267">
    <property type="entry name" value="MDR1"/>
    <property type="match status" value="1"/>
</dbReference>
<dbReference type="PANTHER" id="PTHR44013">
    <property type="entry name" value="ZINC-TYPE ALCOHOL DEHYDROGENASE-LIKE PROTEIN C16A3.02C"/>
    <property type="match status" value="1"/>
</dbReference>
<dbReference type="Proteomes" id="UP001060919">
    <property type="component" value="Chromosome"/>
</dbReference>
<dbReference type="SUPFAM" id="SSF50129">
    <property type="entry name" value="GroES-like"/>
    <property type="match status" value="1"/>
</dbReference>
<protein>
    <submittedName>
        <fullName evidence="2">NAD(P)-dependent alcohol dehydrogenase</fullName>
    </submittedName>
</protein>
<dbReference type="EMBL" id="AP026867">
    <property type="protein sequence ID" value="BDS15321.1"/>
    <property type="molecule type" value="Genomic_DNA"/>
</dbReference>
<dbReference type="Gene3D" id="3.40.50.720">
    <property type="entry name" value="NAD(P)-binding Rossmann-like Domain"/>
    <property type="match status" value="1"/>
</dbReference>
<dbReference type="Pfam" id="PF08240">
    <property type="entry name" value="ADH_N"/>
    <property type="match status" value="1"/>
</dbReference>
<dbReference type="InterPro" id="IPR052733">
    <property type="entry name" value="Chloroplast_QOR"/>
</dbReference>
<dbReference type="InterPro" id="IPR036291">
    <property type="entry name" value="NAD(P)-bd_dom_sf"/>
</dbReference>
<dbReference type="AlphaFoldDB" id="A0A916DWC3"/>
<feature type="domain" description="Enoyl reductase (ER)" evidence="1">
    <location>
        <begin position="15"/>
        <end position="326"/>
    </location>
</feature>
<name>A0A916DWC3_9BACT</name>
<gene>
    <name evidence="2" type="ORF">AsAng_0061050</name>
</gene>
<accession>A0A916DWC3</accession>
<dbReference type="InterPro" id="IPR020843">
    <property type="entry name" value="ER"/>
</dbReference>
<dbReference type="Gene3D" id="3.90.180.10">
    <property type="entry name" value="Medium-chain alcohol dehydrogenases, catalytic domain"/>
    <property type="match status" value="1"/>
</dbReference>
<dbReference type="InterPro" id="IPR013154">
    <property type="entry name" value="ADH-like_N"/>
</dbReference>
<dbReference type="Pfam" id="PF13602">
    <property type="entry name" value="ADH_zinc_N_2"/>
    <property type="match status" value="1"/>
</dbReference>
<dbReference type="SMART" id="SM00829">
    <property type="entry name" value="PKS_ER"/>
    <property type="match status" value="1"/>
</dbReference>
<evidence type="ECO:0000313" key="3">
    <source>
        <dbReference type="Proteomes" id="UP001060919"/>
    </source>
</evidence>
<dbReference type="KEGG" id="aup:AsAng_0061050"/>
<evidence type="ECO:0000259" key="1">
    <source>
        <dbReference type="SMART" id="SM00829"/>
    </source>
</evidence>
<dbReference type="SUPFAM" id="SSF51735">
    <property type="entry name" value="NAD(P)-binding Rossmann-fold domains"/>
    <property type="match status" value="1"/>
</dbReference>
<organism evidence="2 3">
    <name type="scientific">Aureispira anguillae</name>
    <dbReference type="NCBI Taxonomy" id="2864201"/>
    <lineage>
        <taxon>Bacteria</taxon>
        <taxon>Pseudomonadati</taxon>
        <taxon>Bacteroidota</taxon>
        <taxon>Saprospiria</taxon>
        <taxon>Saprospirales</taxon>
        <taxon>Saprospiraceae</taxon>
        <taxon>Aureispira</taxon>
    </lineage>
</organism>
<proteinExistence type="predicted"/>
<dbReference type="PANTHER" id="PTHR44013:SF1">
    <property type="entry name" value="ZINC-TYPE ALCOHOL DEHYDROGENASE-LIKE PROTEIN C16A3.02C"/>
    <property type="match status" value="1"/>
</dbReference>
<dbReference type="RefSeq" id="WP_264790484.1">
    <property type="nucleotide sequence ID" value="NZ_AP026867.1"/>
</dbReference>
<evidence type="ECO:0000313" key="2">
    <source>
        <dbReference type="EMBL" id="BDS15321.1"/>
    </source>
</evidence>
<dbReference type="GO" id="GO:0016491">
    <property type="term" value="F:oxidoreductase activity"/>
    <property type="evidence" value="ECO:0007669"/>
    <property type="project" value="InterPro"/>
</dbReference>
<keyword evidence="3" id="KW-1185">Reference proteome</keyword>
<dbReference type="InterPro" id="IPR011032">
    <property type="entry name" value="GroES-like_sf"/>
</dbReference>